<reference evidence="1" key="1">
    <citation type="journal article" date="2023" name="Insect Mol. Biol.">
        <title>Genome sequencing provides insights into the evolution of gene families encoding plant cell wall-degrading enzymes in longhorned beetles.</title>
        <authorList>
            <person name="Shin N.R."/>
            <person name="Okamura Y."/>
            <person name="Kirsch R."/>
            <person name="Pauchet Y."/>
        </authorList>
    </citation>
    <scope>NUCLEOTIDE SEQUENCE</scope>
    <source>
        <strain evidence="1">RBIC_L_NR</strain>
    </source>
</reference>
<organism evidence="1 2">
    <name type="scientific">Rhamnusium bicolor</name>
    <dbReference type="NCBI Taxonomy" id="1586634"/>
    <lineage>
        <taxon>Eukaryota</taxon>
        <taxon>Metazoa</taxon>
        <taxon>Ecdysozoa</taxon>
        <taxon>Arthropoda</taxon>
        <taxon>Hexapoda</taxon>
        <taxon>Insecta</taxon>
        <taxon>Pterygota</taxon>
        <taxon>Neoptera</taxon>
        <taxon>Endopterygota</taxon>
        <taxon>Coleoptera</taxon>
        <taxon>Polyphaga</taxon>
        <taxon>Cucujiformia</taxon>
        <taxon>Chrysomeloidea</taxon>
        <taxon>Cerambycidae</taxon>
        <taxon>Lepturinae</taxon>
        <taxon>Rhagiini</taxon>
        <taxon>Rhamnusium</taxon>
    </lineage>
</organism>
<name>A0AAV8X085_9CUCU</name>
<evidence type="ECO:0008006" key="3">
    <source>
        <dbReference type="Google" id="ProtNLM"/>
    </source>
</evidence>
<dbReference type="PANTHER" id="PTHR47272">
    <property type="entry name" value="DDE_TNP_1_7 DOMAIN-CONTAINING PROTEIN"/>
    <property type="match status" value="1"/>
</dbReference>
<keyword evidence="2" id="KW-1185">Reference proteome</keyword>
<dbReference type="Proteomes" id="UP001162156">
    <property type="component" value="Unassembled WGS sequence"/>
</dbReference>
<proteinExistence type="predicted"/>
<dbReference type="EMBL" id="JANEYF010004097">
    <property type="protein sequence ID" value="KAJ8932194.1"/>
    <property type="molecule type" value="Genomic_DNA"/>
</dbReference>
<protein>
    <recommendedName>
        <fullName evidence="3">PiggyBac transposable element-derived protein domain-containing protein</fullName>
    </recommendedName>
</protein>
<evidence type="ECO:0000313" key="1">
    <source>
        <dbReference type="EMBL" id="KAJ8932194.1"/>
    </source>
</evidence>
<evidence type="ECO:0000313" key="2">
    <source>
        <dbReference type="Proteomes" id="UP001162156"/>
    </source>
</evidence>
<dbReference type="AlphaFoldDB" id="A0AAV8X085"/>
<dbReference type="PANTHER" id="PTHR47272:SF2">
    <property type="entry name" value="PIGGYBAC TRANSPOSABLE ELEMENT-DERIVED PROTEIN 3-LIKE"/>
    <property type="match status" value="1"/>
</dbReference>
<sequence length="319" mass="36758">MWKTLKELVKGGRKHKKEGVIFNNKLIIEDMQIAENFNAYFIDSIEEITRGLNVNKNYDFIINQMEKPNCRLETFKLLEMRGLRKIINEMNNKKNEDSADEDGGVADNLSARQLSAPAEVVFGNKNRLGMEDIAVDHYETASSPCSNTITVETKPNAPKFIQGDLQAACREFNSGNFENNSILTFCNFYSYRIGIRSKKWYWPIFTYLIDAAIQNAWILYRKSGRKITQLEFRRNLSQTYLTRYQVPARAPGRVPKAAGSNFRVCNDIRYDGLHHYVIPVPEGKRRRCGGDNCGSRGRTMCCKCNIRLCVDCFRNFHTQ</sequence>
<comment type="caution">
    <text evidence="1">The sequence shown here is derived from an EMBL/GenBank/DDBJ whole genome shotgun (WGS) entry which is preliminary data.</text>
</comment>
<gene>
    <name evidence="1" type="ORF">NQ314_014846</name>
</gene>
<accession>A0AAV8X085</accession>